<reference evidence="2 3" key="1">
    <citation type="submission" date="2018-07" db="EMBL/GenBank/DDBJ databases">
        <title>Genomic Encyclopedia of Type Strains, Phase IV (KMG-IV): sequencing the most valuable type-strain genomes for metagenomic binning, comparative biology and taxonomic classification.</title>
        <authorList>
            <person name="Goeker M."/>
        </authorList>
    </citation>
    <scope>NUCLEOTIDE SEQUENCE [LARGE SCALE GENOMIC DNA]</scope>
    <source>
        <strain evidence="2 3">DSM 44952</strain>
    </source>
</reference>
<proteinExistence type="predicted"/>
<sequence length="101" mass="11104">MKVWKPDPISTYIRRRLGPTSKEPGTGRSRDETASGGGTTKCPGIWELDNGDIAIIGRDVTDEFQSKLPEGVKIHPNEKMVVLPPGLLILAKPDLPDDWPE</sequence>
<dbReference type="EMBL" id="QQAZ01000015">
    <property type="protein sequence ID" value="RDI44966.1"/>
    <property type="molecule type" value="Genomic_DNA"/>
</dbReference>
<keyword evidence="3" id="KW-1185">Reference proteome</keyword>
<gene>
    <name evidence="2" type="ORF">DFR68_115118</name>
</gene>
<protein>
    <submittedName>
        <fullName evidence="2">Uncharacterized protein</fullName>
    </submittedName>
</protein>
<organism evidence="2 3">
    <name type="scientific">Nocardia mexicana</name>
    <dbReference type="NCBI Taxonomy" id="279262"/>
    <lineage>
        <taxon>Bacteria</taxon>
        <taxon>Bacillati</taxon>
        <taxon>Actinomycetota</taxon>
        <taxon>Actinomycetes</taxon>
        <taxon>Mycobacteriales</taxon>
        <taxon>Nocardiaceae</taxon>
        <taxon>Nocardia</taxon>
    </lineage>
</organism>
<accession>A0A370GNX1</accession>
<feature type="region of interest" description="Disordered" evidence="1">
    <location>
        <begin position="1"/>
        <end position="43"/>
    </location>
</feature>
<name>A0A370GNX1_9NOCA</name>
<dbReference type="Proteomes" id="UP000255355">
    <property type="component" value="Unassembled WGS sequence"/>
</dbReference>
<evidence type="ECO:0000313" key="3">
    <source>
        <dbReference type="Proteomes" id="UP000255355"/>
    </source>
</evidence>
<evidence type="ECO:0000313" key="2">
    <source>
        <dbReference type="EMBL" id="RDI44966.1"/>
    </source>
</evidence>
<dbReference type="RefSeq" id="WP_084520454.1">
    <property type="nucleotide sequence ID" value="NZ_QQAZ01000015.1"/>
</dbReference>
<evidence type="ECO:0000256" key="1">
    <source>
        <dbReference type="SAM" id="MobiDB-lite"/>
    </source>
</evidence>
<comment type="caution">
    <text evidence="2">The sequence shown here is derived from an EMBL/GenBank/DDBJ whole genome shotgun (WGS) entry which is preliminary data.</text>
</comment>
<dbReference type="AlphaFoldDB" id="A0A370GNX1"/>
<dbReference type="OrthoDB" id="198436at2"/>